<sequence length="31" mass="3293">MSGLCRIGFSIRRSEMIANPAENIAADIGAK</sequence>
<proteinExistence type="predicted"/>
<reference evidence="1" key="1">
    <citation type="submission" date="2020-05" db="EMBL/GenBank/DDBJ databases">
        <authorList>
            <person name="Chiriac C."/>
            <person name="Salcher M."/>
            <person name="Ghai R."/>
            <person name="Kavagutti S V."/>
        </authorList>
    </citation>
    <scope>NUCLEOTIDE SEQUENCE</scope>
</reference>
<dbReference type="EMBL" id="CAEZUN010000212">
    <property type="protein sequence ID" value="CAB4612490.1"/>
    <property type="molecule type" value="Genomic_DNA"/>
</dbReference>
<dbReference type="AlphaFoldDB" id="A0A6J6HHE0"/>
<gene>
    <name evidence="1" type="ORF">UFOPK1826_01358</name>
</gene>
<organism evidence="1">
    <name type="scientific">freshwater metagenome</name>
    <dbReference type="NCBI Taxonomy" id="449393"/>
    <lineage>
        <taxon>unclassified sequences</taxon>
        <taxon>metagenomes</taxon>
        <taxon>ecological metagenomes</taxon>
    </lineage>
</organism>
<protein>
    <submittedName>
        <fullName evidence="1">Unannotated protein</fullName>
    </submittedName>
</protein>
<evidence type="ECO:0000313" key="1">
    <source>
        <dbReference type="EMBL" id="CAB4612490.1"/>
    </source>
</evidence>
<accession>A0A6J6HHE0</accession>
<name>A0A6J6HHE0_9ZZZZ</name>